<feature type="domain" description="F-box/LRR-repeat protein 15/At3g58940/PEG3-like LRR" evidence="2">
    <location>
        <begin position="510"/>
        <end position="611"/>
    </location>
</feature>
<dbReference type="InterPro" id="IPR036047">
    <property type="entry name" value="F-box-like_dom_sf"/>
</dbReference>
<proteinExistence type="predicted"/>
<gene>
    <name evidence="3" type="ORF">POM88_004984</name>
</gene>
<dbReference type="AlphaFoldDB" id="A0AAD8ND18"/>
<organism evidence="3 4">
    <name type="scientific">Heracleum sosnowskyi</name>
    <dbReference type="NCBI Taxonomy" id="360622"/>
    <lineage>
        <taxon>Eukaryota</taxon>
        <taxon>Viridiplantae</taxon>
        <taxon>Streptophyta</taxon>
        <taxon>Embryophyta</taxon>
        <taxon>Tracheophyta</taxon>
        <taxon>Spermatophyta</taxon>
        <taxon>Magnoliopsida</taxon>
        <taxon>eudicotyledons</taxon>
        <taxon>Gunneridae</taxon>
        <taxon>Pentapetalae</taxon>
        <taxon>asterids</taxon>
        <taxon>campanulids</taxon>
        <taxon>Apiales</taxon>
        <taxon>Apiaceae</taxon>
        <taxon>Apioideae</taxon>
        <taxon>apioid superclade</taxon>
        <taxon>Tordylieae</taxon>
        <taxon>Tordyliinae</taxon>
        <taxon>Heracleum</taxon>
    </lineage>
</organism>
<protein>
    <recommendedName>
        <fullName evidence="5">F-box domain-containing protein</fullName>
    </recommendedName>
</protein>
<dbReference type="Pfam" id="PF24758">
    <property type="entry name" value="LRR_At5g56370"/>
    <property type="match status" value="1"/>
</dbReference>
<evidence type="ECO:0000259" key="1">
    <source>
        <dbReference type="Pfam" id="PF07734"/>
    </source>
</evidence>
<reference evidence="3" key="2">
    <citation type="submission" date="2023-05" db="EMBL/GenBank/DDBJ databases">
        <authorList>
            <person name="Schelkunov M.I."/>
        </authorList>
    </citation>
    <scope>NUCLEOTIDE SEQUENCE</scope>
    <source>
        <strain evidence="3">Hsosn_3</strain>
        <tissue evidence="3">Leaf</tissue>
    </source>
</reference>
<reference evidence="3" key="1">
    <citation type="submission" date="2023-02" db="EMBL/GenBank/DDBJ databases">
        <title>Genome of toxic invasive species Heracleum sosnowskyi carries increased number of genes despite the absence of recent whole-genome duplications.</title>
        <authorList>
            <person name="Schelkunov M."/>
            <person name="Shtratnikova V."/>
            <person name="Makarenko M."/>
            <person name="Klepikova A."/>
            <person name="Omelchenko D."/>
            <person name="Novikova G."/>
            <person name="Obukhova E."/>
            <person name="Bogdanov V."/>
            <person name="Penin A."/>
            <person name="Logacheva M."/>
        </authorList>
    </citation>
    <scope>NUCLEOTIDE SEQUENCE</scope>
    <source>
        <strain evidence="3">Hsosn_3</strain>
        <tissue evidence="3">Leaf</tissue>
    </source>
</reference>
<dbReference type="Pfam" id="PF07734">
    <property type="entry name" value="FBA_1"/>
    <property type="match status" value="1"/>
</dbReference>
<dbReference type="PANTHER" id="PTHR31900:SF34">
    <property type="entry name" value="EMB|CAB62440.1-RELATED"/>
    <property type="match status" value="1"/>
</dbReference>
<dbReference type="InterPro" id="IPR006527">
    <property type="entry name" value="F-box-assoc_dom_typ1"/>
</dbReference>
<accession>A0AAD8ND18</accession>
<evidence type="ECO:0008006" key="5">
    <source>
        <dbReference type="Google" id="ProtNLM"/>
    </source>
</evidence>
<evidence type="ECO:0000313" key="3">
    <source>
        <dbReference type="EMBL" id="KAK1405379.1"/>
    </source>
</evidence>
<dbReference type="PANTHER" id="PTHR31900">
    <property type="entry name" value="F-BOX/RNI SUPERFAMILY PROTEIN-RELATED"/>
    <property type="match status" value="1"/>
</dbReference>
<dbReference type="SUPFAM" id="SSF50965">
    <property type="entry name" value="Galactose oxidase, central domain"/>
    <property type="match status" value="1"/>
</dbReference>
<dbReference type="Proteomes" id="UP001237642">
    <property type="component" value="Unassembled WGS sequence"/>
</dbReference>
<dbReference type="EMBL" id="JAUIZM010000001">
    <property type="protein sequence ID" value="KAK1405379.1"/>
    <property type="molecule type" value="Genomic_DNA"/>
</dbReference>
<comment type="caution">
    <text evidence="3">The sequence shown here is derived from an EMBL/GenBank/DDBJ whole genome shotgun (WGS) entry which is preliminary data.</text>
</comment>
<dbReference type="InterPro" id="IPR050232">
    <property type="entry name" value="FBL13/AtMIF1-like"/>
</dbReference>
<sequence>MKEEKYTFRRDNETFSEQFAQLKSPSKHSLVLGSCSGLVCLKFSGNILKGFPPQYHMKTATKATDKLGNNASDRKDKLLVANSLGPQHQPWVLLHLGALQFQQPLILSIPTIYILLITQMIQTSMKTSQSEASGSVFNASHFAGPYQEEGSRDCSNTKPQVEVYSLSTGSWRGVSASTAPSNYSSRYWLQCFVFDPVHIIASGENRKQGKCNLVVSFDIGKEVFCKLMLPDSLANVWVKMLSITMHKDSLAAIEYSKWKWSCCVWVMKEYGLVSESWTKLFTLTIPGCLRTLVFRKDGQVILPLSNNKLFSCDPETDEIKDLNLTDNLGSFTMIIMSSLGLALVLVFSKIIVTLCNTKSTNKKKITNSHINSELMQRVEEICKVSNKKQKGSEDDQEDRLSNLPDSILLHILSFLPMKDAVKTVLLRRFGNLWTSLQTLNFDGRSYLNFPKSFRRKWFTVFVPQALLRHECPAIFKFSLKFGSYLYFSPSSFKPPKMKKTLEPYLASTIDSWICFALRKKVKIFDLGILAHGSSSTRFDYDLPDVVFTSDTLIEINLVGISLKQPEQVHLKALKSLSFTTIVLDDKMMEGILSGCPLLESLSLIQCCGLRLHGQVDLRNVSSVVEATLDICHDYCNIGSLLESLHQASTFTITSWCILMLIMSDKDSIPCPSSTRKHLVLETQITKRHLPGIARLLRSSPHLEMLSIQIGDDVSIFNPEDSLRVGISEVSRWNCWNDETWLNASEIGVEHFFETELPFSCLNNHLRTVRISGARVSNLSLLHLVKFFLEKSIVLEKIEIFMRKSYPCTYTWPAELMELSKLLSTCRKASPSAMIVLA</sequence>
<dbReference type="InterPro" id="IPR055411">
    <property type="entry name" value="LRR_FXL15/At3g58940/PEG3-like"/>
</dbReference>
<name>A0AAD8ND18_9APIA</name>
<evidence type="ECO:0000313" key="4">
    <source>
        <dbReference type="Proteomes" id="UP001237642"/>
    </source>
</evidence>
<evidence type="ECO:0000259" key="2">
    <source>
        <dbReference type="Pfam" id="PF24758"/>
    </source>
</evidence>
<dbReference type="InterPro" id="IPR011043">
    <property type="entry name" value="Gal_Oxase/kelch_b-propeller"/>
</dbReference>
<dbReference type="InterPro" id="IPR053781">
    <property type="entry name" value="F-box_AtFBL13-like"/>
</dbReference>
<dbReference type="SUPFAM" id="SSF81383">
    <property type="entry name" value="F-box domain"/>
    <property type="match status" value="1"/>
</dbReference>
<dbReference type="CDD" id="cd22160">
    <property type="entry name" value="F-box_AtFBL13-like"/>
    <property type="match status" value="1"/>
</dbReference>
<keyword evidence="4" id="KW-1185">Reference proteome</keyword>
<feature type="domain" description="F-box associated beta-propeller type 1" evidence="1">
    <location>
        <begin position="154"/>
        <end position="317"/>
    </location>
</feature>